<dbReference type="Proteomes" id="UP001198862">
    <property type="component" value="Unassembled WGS sequence"/>
</dbReference>
<proteinExistence type="inferred from homology"/>
<gene>
    <name evidence="2" type="ORF">LJ725_26580</name>
</gene>
<keyword evidence="3" id="KW-1185">Reference proteome</keyword>
<organism evidence="2 3">
    <name type="scientific">Reyranella aquatilis</name>
    <dbReference type="NCBI Taxonomy" id="2035356"/>
    <lineage>
        <taxon>Bacteria</taxon>
        <taxon>Pseudomonadati</taxon>
        <taxon>Pseudomonadota</taxon>
        <taxon>Alphaproteobacteria</taxon>
        <taxon>Hyphomicrobiales</taxon>
        <taxon>Reyranellaceae</taxon>
        <taxon>Reyranella</taxon>
    </lineage>
</organism>
<evidence type="ECO:0000256" key="1">
    <source>
        <dbReference type="ARBA" id="ARBA00006987"/>
    </source>
</evidence>
<comment type="caution">
    <text evidence="2">The sequence shown here is derived from an EMBL/GenBank/DDBJ whole genome shotgun (WGS) entry which is preliminary data.</text>
</comment>
<dbReference type="Pfam" id="PF03401">
    <property type="entry name" value="TctC"/>
    <property type="match status" value="1"/>
</dbReference>
<dbReference type="SUPFAM" id="SSF53850">
    <property type="entry name" value="Periplasmic binding protein-like II"/>
    <property type="match status" value="1"/>
</dbReference>
<dbReference type="EMBL" id="JAJISD010000015">
    <property type="protein sequence ID" value="MCC8432552.1"/>
    <property type="molecule type" value="Genomic_DNA"/>
</dbReference>
<evidence type="ECO:0000313" key="2">
    <source>
        <dbReference type="EMBL" id="MCC8432552.1"/>
    </source>
</evidence>
<accession>A0ABS8L3L4</accession>
<name>A0ABS8L3L4_9HYPH</name>
<sequence length="331" mass="33853">MNITRRGASRGLGLGLGLGLTALPAVGPRAQTAFPSKPLTLIIPFPAGGPADTFGRPLARGMGERLGQAVVVDNKSGAAGVTGTDVVAKAGSDAHVLGLVSASAGAIMQSLMPKMPYDPAKDIVPITLVVRVQEVLVVSTKLGIDDFKGFVAYAKANPGKLTYGSAGTGGITHLATELLKREAGIDLLHVPYRGAAPATNDLIAGTVNCALLDVPVLLPHIRSGAVKALAVSSDTRALLLPDVPTMAELGLPRVNSDNWYALVAPGDSPPAARQKIHEAAVATIRSKEVTDAYAAVGGVAVGDSSAEVTAYLKAEVAKWAEVIKAANVKLE</sequence>
<dbReference type="Gene3D" id="3.40.190.10">
    <property type="entry name" value="Periplasmic binding protein-like II"/>
    <property type="match status" value="1"/>
</dbReference>
<protein>
    <submittedName>
        <fullName evidence="2">Tripartite tricarboxylate transporter substrate binding protein</fullName>
    </submittedName>
</protein>
<dbReference type="PANTHER" id="PTHR42928">
    <property type="entry name" value="TRICARBOXYLATE-BINDING PROTEIN"/>
    <property type="match status" value="1"/>
</dbReference>
<dbReference type="InterPro" id="IPR042100">
    <property type="entry name" value="Bug_dom1"/>
</dbReference>
<evidence type="ECO:0000313" key="3">
    <source>
        <dbReference type="Proteomes" id="UP001198862"/>
    </source>
</evidence>
<dbReference type="PANTHER" id="PTHR42928:SF5">
    <property type="entry name" value="BLR1237 PROTEIN"/>
    <property type="match status" value="1"/>
</dbReference>
<dbReference type="RefSeq" id="WP_230553971.1">
    <property type="nucleotide sequence ID" value="NZ_JAJISD010000015.1"/>
</dbReference>
<dbReference type="Gene3D" id="3.40.190.150">
    <property type="entry name" value="Bordetella uptake gene, domain 1"/>
    <property type="match status" value="1"/>
</dbReference>
<dbReference type="PIRSF" id="PIRSF017082">
    <property type="entry name" value="YflP"/>
    <property type="match status" value="1"/>
</dbReference>
<reference evidence="2 3" key="1">
    <citation type="submission" date="2021-11" db="EMBL/GenBank/DDBJ databases">
        <authorList>
            <person name="Lee D.-H."/>
            <person name="Kim S.-B."/>
        </authorList>
    </citation>
    <scope>NUCLEOTIDE SEQUENCE [LARGE SCALE GENOMIC DNA]</scope>
    <source>
        <strain evidence="2 3">KCTC 52223</strain>
    </source>
</reference>
<comment type="similarity">
    <text evidence="1">Belongs to the UPF0065 (bug) family.</text>
</comment>
<dbReference type="InterPro" id="IPR005064">
    <property type="entry name" value="BUG"/>
</dbReference>